<keyword evidence="4" id="KW-1185">Reference proteome</keyword>
<dbReference type="AlphaFoldDB" id="A0A2W7RP34"/>
<dbReference type="EMBL" id="QKZT01000007">
    <property type="protein sequence ID" value="PZX52515.1"/>
    <property type="molecule type" value="Genomic_DNA"/>
</dbReference>
<sequence>MNWTDFFLYLALFYVVYYAVNVVIDVLRTPHRAKSQERPSYAFQSDLSEFDEKPMVVEEEDFVNKSTSKSEKPASTNTEGKEEKMEFKEINPVKSTGGVTNLDSLFALAKENTIEMKKKVVFS</sequence>
<organism evidence="3 4">
    <name type="scientific">Algoriphagus chordae</name>
    <dbReference type="NCBI Taxonomy" id="237019"/>
    <lineage>
        <taxon>Bacteria</taxon>
        <taxon>Pseudomonadati</taxon>
        <taxon>Bacteroidota</taxon>
        <taxon>Cytophagia</taxon>
        <taxon>Cytophagales</taxon>
        <taxon>Cyclobacteriaceae</taxon>
        <taxon>Algoriphagus</taxon>
    </lineage>
</organism>
<name>A0A2W7RP34_9BACT</name>
<dbReference type="RefSeq" id="WP_111318515.1">
    <property type="nucleotide sequence ID" value="NZ_QKZT01000007.1"/>
</dbReference>
<gene>
    <name evidence="3" type="ORF">LV85_01816</name>
</gene>
<comment type="caution">
    <text evidence="3">The sequence shown here is derived from an EMBL/GenBank/DDBJ whole genome shotgun (WGS) entry which is preliminary data.</text>
</comment>
<evidence type="ECO:0000256" key="2">
    <source>
        <dbReference type="SAM" id="Phobius"/>
    </source>
</evidence>
<feature type="region of interest" description="Disordered" evidence="1">
    <location>
        <begin position="61"/>
        <end position="90"/>
    </location>
</feature>
<evidence type="ECO:0000256" key="1">
    <source>
        <dbReference type="SAM" id="MobiDB-lite"/>
    </source>
</evidence>
<keyword evidence="2" id="KW-0472">Membrane</keyword>
<dbReference type="OrthoDB" id="826396at2"/>
<keyword evidence="2" id="KW-0812">Transmembrane</keyword>
<evidence type="ECO:0000313" key="3">
    <source>
        <dbReference type="EMBL" id="PZX52515.1"/>
    </source>
</evidence>
<accession>A0A2W7RP34</accession>
<feature type="compositionally biased region" description="Basic and acidic residues" evidence="1">
    <location>
        <begin position="79"/>
        <end position="90"/>
    </location>
</feature>
<protein>
    <submittedName>
        <fullName evidence="3">Uncharacterized protein</fullName>
    </submittedName>
</protein>
<keyword evidence="2" id="KW-1133">Transmembrane helix</keyword>
<feature type="transmembrane region" description="Helical" evidence="2">
    <location>
        <begin position="6"/>
        <end position="27"/>
    </location>
</feature>
<reference evidence="3 4" key="1">
    <citation type="submission" date="2018-06" db="EMBL/GenBank/DDBJ databases">
        <title>Genomic Encyclopedia of Archaeal and Bacterial Type Strains, Phase II (KMG-II): from individual species to whole genera.</title>
        <authorList>
            <person name="Goeker M."/>
        </authorList>
    </citation>
    <scope>NUCLEOTIDE SEQUENCE [LARGE SCALE GENOMIC DNA]</scope>
    <source>
        <strain evidence="3 4">DSM 19830</strain>
    </source>
</reference>
<evidence type="ECO:0000313" key="4">
    <source>
        <dbReference type="Proteomes" id="UP000248882"/>
    </source>
</evidence>
<dbReference type="Proteomes" id="UP000248882">
    <property type="component" value="Unassembled WGS sequence"/>
</dbReference>
<proteinExistence type="predicted"/>